<dbReference type="PROSITE" id="PS00018">
    <property type="entry name" value="EF_HAND_1"/>
    <property type="match status" value="1"/>
</dbReference>
<feature type="compositionally biased region" description="Low complexity" evidence="3">
    <location>
        <begin position="119"/>
        <end position="128"/>
    </location>
</feature>
<dbReference type="SUPFAM" id="SSF47473">
    <property type="entry name" value="EF-hand"/>
    <property type="match status" value="1"/>
</dbReference>
<feature type="domain" description="EF-hand" evidence="4">
    <location>
        <begin position="48"/>
        <end position="83"/>
    </location>
</feature>
<feature type="compositionally biased region" description="Basic and acidic residues" evidence="3">
    <location>
        <begin position="264"/>
        <end position="286"/>
    </location>
</feature>
<dbReference type="Pfam" id="PF01023">
    <property type="entry name" value="S_100"/>
    <property type="match status" value="1"/>
</dbReference>
<feature type="compositionally biased region" description="Basic and acidic residues" evidence="3">
    <location>
        <begin position="618"/>
        <end position="637"/>
    </location>
</feature>
<protein>
    <submittedName>
        <fullName evidence="5">Trichohyalin like 1</fullName>
    </submittedName>
    <submittedName>
        <fullName evidence="7">Trichohyalin-like protein 1</fullName>
    </submittedName>
</protein>
<keyword evidence="1" id="KW-0479">Metal-binding</keyword>
<sequence length="908" mass="100304">MPRLLKDVLCVIKTFHKYAQEDGDKATLTCTELKQLIQGEFGDILQPDAIHAVKRNLNLLDTDSNGNISFEEFVLAIFNLLNLRYLDIQSLLKPEPRQVSKPEEKPDDMDLQGTGGPGQWTQQMPPTQDRVVPPSRMTSSAQLSPMERGAVGHNGVENTKTCKLPVDTPGPNDPKNQHMEGDQQNQEVAQDVPATGDNGAQLETSKPTAESEQIDSPTKQEEQDKESPMGGDKPVREQSVTKTWDQCGEQEGSLRTRSSLPEKIPQRPSKDQEVAAGKGVKEHSKTQELSLPGKYEPSSEHADLPKQAAAQKPLQTEKPTDSEDDGRTSEIQGQGEDADRTPPKTKNPAELGDDGRVTETQEPPAQEKEHETKVLPVQGDSRIVSETPDVRAVRKERRGPEAHETAGQKENERKIQLLTLEDQPQDGKYEELRESSKERDAEEGSKTQELSSEEGDQNHPEIERAVTPGEETRRAEEGTAKTLLSSKNAPAAEGTPGARKRTQELAQLKNHSGEENNKVTKTHDKPVKDDDGYQGEDPKPTVTQNNEGSEIPNSLTPEDSDSSSETTDLPVQGDSQNQVDPLRESVERSQNNNPDTEKQVALGQESRTREAVMLAVEGEDKQLTKEPEWAAREEHKSLGSGTKGPGPAVHPDGHPEAQESTARGENRKSLETEIPGTLEADFTDQFSIRQLPAKEDSRRKLKVQGLSTKGEEVRAPETQEAPVKNLDEDNSASPKTHLEREGTATLEEDESPQELAEANDQQNPAKKRYDVSVPQSSLEEKMQADQEPGFVERGTVHSSPLYQYLQEKTLQQMDVTQMEQQNQAQTARSSSPELLNNRSSASLTQEISECPIIFSDSQALQHYTKEHLPDADPADAQQTSVPQASEDKQGYPQEKKPVLQKEAGPKEQ</sequence>
<dbReference type="AlphaFoldDB" id="A0A384CG82"/>
<dbReference type="Proteomes" id="UP000261680">
    <property type="component" value="Unplaced"/>
</dbReference>
<name>A0A384CG82_URSMA</name>
<feature type="compositionally biased region" description="Basic and acidic residues" evidence="3">
    <location>
        <begin position="651"/>
        <end position="671"/>
    </location>
</feature>
<dbReference type="OMA" id="REAKTHN"/>
<organism evidence="6 7">
    <name type="scientific">Ursus maritimus</name>
    <name type="common">Polar bear</name>
    <name type="synonym">Thalarctos maritimus</name>
    <dbReference type="NCBI Taxonomy" id="29073"/>
    <lineage>
        <taxon>Eukaryota</taxon>
        <taxon>Metazoa</taxon>
        <taxon>Chordata</taxon>
        <taxon>Craniata</taxon>
        <taxon>Vertebrata</taxon>
        <taxon>Euteleostomi</taxon>
        <taxon>Mammalia</taxon>
        <taxon>Eutheria</taxon>
        <taxon>Laurasiatheria</taxon>
        <taxon>Carnivora</taxon>
        <taxon>Caniformia</taxon>
        <taxon>Ursidae</taxon>
        <taxon>Ursus</taxon>
    </lineage>
</organism>
<evidence type="ECO:0000256" key="2">
    <source>
        <dbReference type="ARBA" id="ARBA00022837"/>
    </source>
</evidence>
<feature type="region of interest" description="Disordered" evidence="3">
    <location>
        <begin position="861"/>
        <end position="908"/>
    </location>
</feature>
<evidence type="ECO:0000259" key="4">
    <source>
        <dbReference type="PROSITE" id="PS50222"/>
    </source>
</evidence>
<feature type="compositionally biased region" description="Polar residues" evidence="3">
    <location>
        <begin position="541"/>
        <end position="553"/>
    </location>
</feature>
<feature type="compositionally biased region" description="Basic and acidic residues" evidence="3">
    <location>
        <begin position="353"/>
        <end position="373"/>
    </location>
</feature>
<dbReference type="GeneID" id="103667493"/>
<dbReference type="InterPro" id="IPR013787">
    <property type="entry name" value="S100_Ca-bd_sub"/>
</dbReference>
<dbReference type="GO" id="GO:0005509">
    <property type="term" value="F:calcium ion binding"/>
    <property type="evidence" value="ECO:0007669"/>
    <property type="project" value="InterPro"/>
</dbReference>
<reference evidence="5" key="1">
    <citation type="submission" date="2019-03" db="UniProtKB">
        <authorList>
            <consortium name="Ensembl"/>
        </authorList>
    </citation>
    <scope>IDENTIFICATION</scope>
</reference>
<dbReference type="PANTHER" id="PTHR47612:SF1">
    <property type="entry name" value="TRICHOHYALIN-LIKE PROTEIN 1"/>
    <property type="match status" value="1"/>
</dbReference>
<dbReference type="InterPro" id="IPR018247">
    <property type="entry name" value="EF_Hand_1_Ca_BS"/>
</dbReference>
<evidence type="ECO:0000256" key="1">
    <source>
        <dbReference type="ARBA" id="ARBA00022723"/>
    </source>
</evidence>
<keyword evidence="6" id="KW-1185">Reference proteome</keyword>
<dbReference type="PANTHER" id="PTHR47612">
    <property type="entry name" value="TRICHOHYALIN-LIKE PROTEIN 1"/>
    <property type="match status" value="1"/>
</dbReference>
<dbReference type="KEGG" id="umr:103667493"/>
<feature type="compositionally biased region" description="Basic and acidic residues" evidence="3">
    <location>
        <begin position="318"/>
        <end position="328"/>
    </location>
</feature>
<gene>
    <name evidence="5 7" type="primary">TCHHL1</name>
</gene>
<evidence type="ECO:0000256" key="3">
    <source>
        <dbReference type="SAM" id="MobiDB-lite"/>
    </source>
</evidence>
<dbReference type="CDD" id="cd00213">
    <property type="entry name" value="S-100"/>
    <property type="match status" value="1"/>
</dbReference>
<dbReference type="PROSITE" id="PS50222">
    <property type="entry name" value="EF_HAND_2"/>
    <property type="match status" value="1"/>
</dbReference>
<proteinExistence type="predicted"/>
<evidence type="ECO:0000313" key="7">
    <source>
        <dbReference type="RefSeq" id="XP_008693856.1"/>
    </source>
</evidence>
<feature type="compositionally biased region" description="Basic and acidic residues" evidence="3">
    <location>
        <begin position="218"/>
        <end position="227"/>
    </location>
</feature>
<feature type="compositionally biased region" description="Basic and acidic residues" evidence="3">
    <location>
        <begin position="885"/>
        <end position="908"/>
    </location>
</feature>
<dbReference type="InterPro" id="IPR002048">
    <property type="entry name" value="EF_hand_dom"/>
</dbReference>
<evidence type="ECO:0000313" key="6">
    <source>
        <dbReference type="Proteomes" id="UP000261680"/>
    </source>
</evidence>
<dbReference type="RefSeq" id="XP_008693856.1">
    <property type="nucleotide sequence ID" value="XM_008695634.1"/>
</dbReference>
<accession>A0A384CG82</accession>
<feature type="compositionally biased region" description="Basic and acidic residues" evidence="3">
    <location>
        <begin position="95"/>
        <end position="104"/>
    </location>
</feature>
<dbReference type="STRING" id="29073.ENSUMAP00000001426"/>
<feature type="compositionally biased region" description="Polar residues" evidence="3">
    <location>
        <begin position="201"/>
        <end position="217"/>
    </location>
</feature>
<feature type="compositionally biased region" description="Basic and acidic residues" evidence="3">
    <location>
        <begin position="456"/>
        <end position="479"/>
    </location>
</feature>
<reference evidence="7" key="2">
    <citation type="submission" date="2025-04" db="UniProtKB">
        <authorList>
            <consortium name="RefSeq"/>
        </authorList>
    </citation>
    <scope>IDENTIFICATION</scope>
    <source>
        <tissue evidence="7">Whole blood</tissue>
    </source>
</reference>
<feature type="compositionally biased region" description="Basic and acidic residues" evidence="3">
    <location>
        <begin position="511"/>
        <end position="539"/>
    </location>
</feature>
<feature type="region of interest" description="Disordered" evidence="3">
    <location>
        <begin position="95"/>
        <end position="797"/>
    </location>
</feature>
<dbReference type="InterPro" id="IPR011992">
    <property type="entry name" value="EF-hand-dom_pair"/>
</dbReference>
<feature type="compositionally biased region" description="Basic and acidic residues" evidence="3">
    <location>
        <begin position="425"/>
        <end position="446"/>
    </location>
</feature>
<dbReference type="Gene3D" id="1.10.238.10">
    <property type="entry name" value="EF-hand"/>
    <property type="match status" value="1"/>
</dbReference>
<dbReference type="Ensembl" id="ENSUMAT00000001798.1">
    <property type="protein sequence ID" value="ENSUMAP00000001426.1"/>
    <property type="gene ID" value="ENSUMAG00000001361.1"/>
</dbReference>
<dbReference type="GeneTree" id="ENSGT00940000162966"/>
<dbReference type="SMART" id="SM01394">
    <property type="entry name" value="S_100"/>
    <property type="match status" value="1"/>
</dbReference>
<dbReference type="GO" id="GO:0046914">
    <property type="term" value="F:transition metal ion binding"/>
    <property type="evidence" value="ECO:0007669"/>
    <property type="project" value="InterPro"/>
</dbReference>
<dbReference type="InterPro" id="IPR042937">
    <property type="entry name" value="TCHHL1"/>
</dbReference>
<dbReference type="CTD" id="126637"/>
<feature type="compositionally biased region" description="Basic and acidic residues" evidence="3">
    <location>
        <begin position="388"/>
        <end position="415"/>
    </location>
</feature>
<evidence type="ECO:0000313" key="5">
    <source>
        <dbReference type="Ensembl" id="ENSUMAP00000001426"/>
    </source>
</evidence>
<keyword evidence="2" id="KW-0106">Calcium</keyword>
<dbReference type="OrthoDB" id="9450604at2759"/>
<dbReference type="InterPro" id="IPR034325">
    <property type="entry name" value="S-100_dom"/>
</dbReference>
<feature type="region of interest" description="Disordered" evidence="3">
    <location>
        <begin position="813"/>
        <end position="842"/>
    </location>
</feature>